<proteinExistence type="predicted"/>
<evidence type="ECO:0000313" key="2">
    <source>
        <dbReference type="Proteomes" id="UP000018747"/>
    </source>
</evidence>
<comment type="caution">
    <text evidence="1">The sequence shown here is derived from an EMBL/GenBank/DDBJ whole genome shotgun (WGS) entry which is preliminary data.</text>
</comment>
<dbReference type="AlphaFoldDB" id="V6HSU7"/>
<evidence type="ECO:0000313" key="1">
    <source>
        <dbReference type="EMBL" id="EQA60660.1"/>
    </source>
</evidence>
<sequence>MLFISIVSFNLLTGAESPASEKVEQNSKVEYNELLKYERHFLRKAALFPNP</sequence>
<protein>
    <submittedName>
        <fullName evidence="1">Uncharacterized protein</fullName>
    </submittedName>
</protein>
<reference evidence="1" key="1">
    <citation type="submission" date="2013-05" db="EMBL/GenBank/DDBJ databases">
        <authorList>
            <person name="Harkins D.M."/>
            <person name="Durkin A.S."/>
            <person name="Brinkac L.M."/>
            <person name="Haft D.H."/>
            <person name="Selengut J.D."/>
            <person name="Sanka R."/>
            <person name="DePew J."/>
            <person name="Purushe J."/>
            <person name="Hartskeerl R.A."/>
            <person name="Ahmed A."/>
            <person name="van der Linden H."/>
            <person name="Goris M.G.A."/>
            <person name="Vinetz J.M."/>
            <person name="Sutton G.G."/>
            <person name="Nierman W.C."/>
            <person name="Fouts D.E."/>
        </authorList>
    </citation>
    <scope>NUCLEOTIDE SEQUENCE [LARGE SCALE GENOMIC DNA]</scope>
    <source>
        <strain evidence="1">L 60</strain>
    </source>
</reference>
<organism evidence="1 2">
    <name type="scientific">Leptospira alexanderi serovar Manhao 3 str. L 60</name>
    <dbReference type="NCBI Taxonomy" id="1049759"/>
    <lineage>
        <taxon>Bacteria</taxon>
        <taxon>Pseudomonadati</taxon>
        <taxon>Spirochaetota</taxon>
        <taxon>Spirochaetia</taxon>
        <taxon>Leptospirales</taxon>
        <taxon>Leptospiraceae</taxon>
        <taxon>Leptospira</taxon>
    </lineage>
</organism>
<gene>
    <name evidence="1" type="ORF">LEP1GSC062_0141</name>
</gene>
<dbReference type="EMBL" id="AHMT02000054">
    <property type="protein sequence ID" value="EQA60660.1"/>
    <property type="molecule type" value="Genomic_DNA"/>
</dbReference>
<name>V6HSU7_9LEPT</name>
<dbReference type="Proteomes" id="UP000018747">
    <property type="component" value="Unassembled WGS sequence"/>
</dbReference>
<accession>V6HSU7</accession>
<keyword evidence="2" id="KW-1185">Reference proteome</keyword>